<gene>
    <name evidence="2" type="ORF">CB5_LOCUS22854</name>
</gene>
<feature type="region of interest" description="Disordered" evidence="1">
    <location>
        <begin position="13"/>
        <end position="44"/>
    </location>
</feature>
<sequence>MKRLEDLLLQQGAAMEVQIPPPPAPVDNVAPRAPSPTPGSSRAAPVVAPREEEFAAPPIQVPPAGAIFPVMVEGAEQDRLMDRLNEFRRAVYRYGSDGCTGTAIDLGHFSANPRLGLGVFVGGVPVRGPVYRYAVQILSSLNCRGFFAIVGFYLYHPRP</sequence>
<evidence type="ECO:0000256" key="1">
    <source>
        <dbReference type="SAM" id="MobiDB-lite"/>
    </source>
</evidence>
<proteinExistence type="predicted"/>
<evidence type="ECO:0000313" key="2">
    <source>
        <dbReference type="EMBL" id="CAD1839643.1"/>
    </source>
</evidence>
<reference evidence="2" key="1">
    <citation type="submission" date="2020-07" db="EMBL/GenBank/DDBJ databases">
        <authorList>
            <person name="Lin J."/>
        </authorList>
    </citation>
    <scope>NUCLEOTIDE SEQUENCE</scope>
</reference>
<name>A0A6V7Q933_ANACO</name>
<accession>A0A6V7Q933</accession>
<dbReference type="EMBL" id="LR862134">
    <property type="protein sequence ID" value="CAD1839643.1"/>
    <property type="molecule type" value="Genomic_DNA"/>
</dbReference>
<organism evidence="2">
    <name type="scientific">Ananas comosus var. bracteatus</name>
    <name type="common">red pineapple</name>
    <dbReference type="NCBI Taxonomy" id="296719"/>
    <lineage>
        <taxon>Eukaryota</taxon>
        <taxon>Viridiplantae</taxon>
        <taxon>Streptophyta</taxon>
        <taxon>Embryophyta</taxon>
        <taxon>Tracheophyta</taxon>
        <taxon>Spermatophyta</taxon>
        <taxon>Magnoliopsida</taxon>
        <taxon>Liliopsida</taxon>
        <taxon>Poales</taxon>
        <taxon>Bromeliaceae</taxon>
        <taxon>Bromelioideae</taxon>
        <taxon>Ananas</taxon>
    </lineage>
</organism>
<protein>
    <submittedName>
        <fullName evidence="2">Uncharacterized protein</fullName>
    </submittedName>
</protein>
<dbReference type="AlphaFoldDB" id="A0A6V7Q933"/>